<keyword evidence="2" id="KW-1185">Reference proteome</keyword>
<sequence length="50" mass="5739">VYETGILSTKYMGLKHSVSISPAVWIPLNNIQLLFKRHLTSCKKRDLKIP</sequence>
<name>A0A9D4B5Z0_9SAUR</name>
<dbReference type="EMBL" id="JAHDVG010000468">
    <property type="protein sequence ID" value="KAH1181559.1"/>
    <property type="molecule type" value="Genomic_DNA"/>
</dbReference>
<gene>
    <name evidence="1" type="ORF">KIL84_005285</name>
</gene>
<reference evidence="1" key="1">
    <citation type="submission" date="2021-09" db="EMBL/GenBank/DDBJ databases">
        <title>The genome of Mauremys mutica provides insights into the evolution of semi-aquatic lifestyle.</title>
        <authorList>
            <person name="Gong S."/>
            <person name="Gao Y."/>
        </authorList>
    </citation>
    <scope>NUCLEOTIDE SEQUENCE</scope>
    <source>
        <strain evidence="1">MM-2020</strain>
        <tissue evidence="1">Muscle</tissue>
    </source>
</reference>
<protein>
    <submittedName>
        <fullName evidence="1">Uncharacterized protein</fullName>
    </submittedName>
</protein>
<organism evidence="1 2">
    <name type="scientific">Mauremys mutica</name>
    <name type="common">yellowpond turtle</name>
    <dbReference type="NCBI Taxonomy" id="74926"/>
    <lineage>
        <taxon>Eukaryota</taxon>
        <taxon>Metazoa</taxon>
        <taxon>Chordata</taxon>
        <taxon>Craniata</taxon>
        <taxon>Vertebrata</taxon>
        <taxon>Euteleostomi</taxon>
        <taxon>Archelosauria</taxon>
        <taxon>Testudinata</taxon>
        <taxon>Testudines</taxon>
        <taxon>Cryptodira</taxon>
        <taxon>Durocryptodira</taxon>
        <taxon>Testudinoidea</taxon>
        <taxon>Geoemydidae</taxon>
        <taxon>Geoemydinae</taxon>
        <taxon>Mauremys</taxon>
    </lineage>
</organism>
<proteinExistence type="predicted"/>
<evidence type="ECO:0000313" key="2">
    <source>
        <dbReference type="Proteomes" id="UP000827986"/>
    </source>
</evidence>
<dbReference type="AlphaFoldDB" id="A0A9D4B5Z0"/>
<feature type="non-terminal residue" evidence="1">
    <location>
        <position position="50"/>
    </location>
</feature>
<comment type="caution">
    <text evidence="1">The sequence shown here is derived from an EMBL/GenBank/DDBJ whole genome shotgun (WGS) entry which is preliminary data.</text>
</comment>
<accession>A0A9D4B5Z0</accession>
<evidence type="ECO:0000313" key="1">
    <source>
        <dbReference type="EMBL" id="KAH1181559.1"/>
    </source>
</evidence>
<dbReference type="Proteomes" id="UP000827986">
    <property type="component" value="Unassembled WGS sequence"/>
</dbReference>
<feature type="non-terminal residue" evidence="1">
    <location>
        <position position="1"/>
    </location>
</feature>